<dbReference type="Proteomes" id="UP000033111">
    <property type="component" value="Chromosome"/>
</dbReference>
<keyword evidence="8" id="KW-0460">Magnesium</keyword>
<name>A0A0E3L9J0_9EURY</name>
<dbReference type="PRINTS" id="PR00113">
    <property type="entry name" value="ALKPHPHTASE"/>
</dbReference>
<dbReference type="GO" id="GO:0004035">
    <property type="term" value="F:alkaline phosphatase activity"/>
    <property type="evidence" value="ECO:0007669"/>
    <property type="project" value="UniProtKB-EC"/>
</dbReference>
<dbReference type="SUPFAM" id="SSF53649">
    <property type="entry name" value="Alkaline phosphatase-like"/>
    <property type="match status" value="1"/>
</dbReference>
<keyword evidence="5" id="KW-0479">Metal-binding</keyword>
<evidence type="ECO:0000313" key="10">
    <source>
        <dbReference type="Proteomes" id="UP000033111"/>
    </source>
</evidence>
<keyword evidence="4" id="KW-0597">Phosphoprotein</keyword>
<gene>
    <name evidence="9" type="ORF">MSSIT_3637</name>
</gene>
<dbReference type="CDD" id="cd16012">
    <property type="entry name" value="ALP"/>
    <property type="match status" value="1"/>
</dbReference>
<dbReference type="KEGG" id="msw:MSSIT_3637"/>
<evidence type="ECO:0000256" key="6">
    <source>
        <dbReference type="ARBA" id="ARBA00022801"/>
    </source>
</evidence>
<dbReference type="Gene3D" id="3.40.720.10">
    <property type="entry name" value="Alkaline Phosphatase, subunit A"/>
    <property type="match status" value="1"/>
</dbReference>
<evidence type="ECO:0000256" key="3">
    <source>
        <dbReference type="ARBA" id="ARBA00005984"/>
    </source>
</evidence>
<dbReference type="PATRIC" id="fig|1434120.4.peg.4714"/>
<comment type="similarity">
    <text evidence="3">Belongs to the alkaline phosphatase family.</text>
</comment>
<keyword evidence="10" id="KW-1185">Reference proteome</keyword>
<reference evidence="9 10" key="1">
    <citation type="submission" date="2014-07" db="EMBL/GenBank/DDBJ databases">
        <title>Methanogenic archaea and the global carbon cycle.</title>
        <authorList>
            <person name="Henriksen J.R."/>
            <person name="Luke J."/>
            <person name="Reinhart S."/>
            <person name="Benedict M.N."/>
            <person name="Youngblut N.D."/>
            <person name="Metcalf M.E."/>
            <person name="Whitaker R.J."/>
            <person name="Metcalf W.W."/>
        </authorList>
    </citation>
    <scope>NUCLEOTIDE SEQUENCE [LARGE SCALE GENOMIC DNA]</scope>
    <source>
        <strain evidence="9 10">T4/M</strain>
    </source>
</reference>
<dbReference type="EMBL" id="CP009506">
    <property type="protein sequence ID" value="AKB30356.1"/>
    <property type="molecule type" value="Genomic_DNA"/>
</dbReference>
<dbReference type="GO" id="GO:0046872">
    <property type="term" value="F:metal ion binding"/>
    <property type="evidence" value="ECO:0007669"/>
    <property type="project" value="UniProtKB-KW"/>
</dbReference>
<evidence type="ECO:0000256" key="5">
    <source>
        <dbReference type="ARBA" id="ARBA00022723"/>
    </source>
</evidence>
<proteinExistence type="inferred from homology"/>
<dbReference type="Pfam" id="PF00245">
    <property type="entry name" value="Alk_phosphatase"/>
    <property type="match status" value="1"/>
</dbReference>
<dbReference type="EC" id="3.1.3.1" evidence="9"/>
<dbReference type="RefSeq" id="WP_048174051.1">
    <property type="nucleotide sequence ID" value="NZ_CP009506.1"/>
</dbReference>
<dbReference type="InterPro" id="IPR018299">
    <property type="entry name" value="Alkaline_phosphatase_AS"/>
</dbReference>
<evidence type="ECO:0000256" key="1">
    <source>
        <dbReference type="ARBA" id="ARBA00001946"/>
    </source>
</evidence>
<dbReference type="HOGENOM" id="CLU_008539_6_2_2"/>
<keyword evidence="7" id="KW-0862">Zinc</keyword>
<evidence type="ECO:0000256" key="2">
    <source>
        <dbReference type="ARBA" id="ARBA00001947"/>
    </source>
</evidence>
<accession>A0A0E3L9J0</accession>
<dbReference type="InterPro" id="IPR001952">
    <property type="entry name" value="Alkaline_phosphatase"/>
</dbReference>
<dbReference type="GeneID" id="24862580"/>
<evidence type="ECO:0000256" key="8">
    <source>
        <dbReference type="ARBA" id="ARBA00022842"/>
    </source>
</evidence>
<dbReference type="PROSITE" id="PS00123">
    <property type="entry name" value="ALKALINE_PHOSPHATASE"/>
    <property type="match status" value="1"/>
</dbReference>
<comment type="cofactor">
    <cofactor evidence="2">
        <name>Zn(2+)</name>
        <dbReference type="ChEBI" id="CHEBI:29105"/>
    </cofactor>
</comment>
<dbReference type="Gene3D" id="1.10.60.40">
    <property type="match status" value="1"/>
</dbReference>
<dbReference type="OrthoDB" id="212977at2157"/>
<comment type="cofactor">
    <cofactor evidence="1">
        <name>Mg(2+)</name>
        <dbReference type="ChEBI" id="CHEBI:18420"/>
    </cofactor>
</comment>
<dbReference type="PANTHER" id="PTHR11596">
    <property type="entry name" value="ALKALINE PHOSPHATASE"/>
    <property type="match status" value="1"/>
</dbReference>
<dbReference type="PANTHER" id="PTHR11596:SF5">
    <property type="entry name" value="ALKALINE PHOSPHATASE"/>
    <property type="match status" value="1"/>
</dbReference>
<dbReference type="SMART" id="SM00098">
    <property type="entry name" value="alkPPc"/>
    <property type="match status" value="1"/>
</dbReference>
<evidence type="ECO:0000256" key="7">
    <source>
        <dbReference type="ARBA" id="ARBA00022833"/>
    </source>
</evidence>
<protein>
    <submittedName>
        <fullName evidence="9">Alkaline phosphatase</fullName>
        <ecNumber evidence="9">3.1.3.1</ecNumber>
    </submittedName>
</protein>
<keyword evidence="6 9" id="KW-0378">Hydrolase</keyword>
<organism evidence="9 10">
    <name type="scientific">Methanosarcina siciliae T4/M</name>
    <dbReference type="NCBI Taxonomy" id="1434120"/>
    <lineage>
        <taxon>Archaea</taxon>
        <taxon>Methanobacteriati</taxon>
        <taxon>Methanobacteriota</taxon>
        <taxon>Stenosarchaea group</taxon>
        <taxon>Methanomicrobia</taxon>
        <taxon>Methanosarcinales</taxon>
        <taxon>Methanosarcinaceae</taxon>
        <taxon>Methanosarcina</taxon>
    </lineage>
</organism>
<dbReference type="InterPro" id="IPR017850">
    <property type="entry name" value="Alkaline_phosphatase_core_sf"/>
</dbReference>
<sequence length="592" mass="63902">MESKETNILLTFSIIGLLLLGNVGSAVAVKGNLNNNADFKDSVNCKPVAGSEAKIKNVIVMVPDGCSQSVETLARWYSGEPLQLDEMLAGAVSTYSADSVITDSSSAATAFATGFKTTNGFVSVGPEGDTLLGIVADPAEEYSPLATVLEGSKLEGKATGLVATSRVTHATPAAFASHVDNRNNESEIMEQMVYEDIDVVFGGGSQYLLPKADGGKRTDGENLTEVLLDRGYQYVDNETEMLSLSSGKVWGLFANSHMQPDIDRAEFAPEEPSLSNMTEKAIELLSDDKDGFFLMVEGSQVDWAGHANDPIYEVTDFLAFDEAVKVAIDFAEADGHTLVIIFPDHNTGGMTIGSSYDSEYDDTSVEDVVNPLEGMNITAAGVAKKIGDNITSDNIKSQLKTWWGIDATDEDADEILALKNNGTSLDYAISEVISRNYTVIGWTTHGHCGEDVPLWAYGPDHPAGYMDNTEIAEYIADKFRFDLTETNEQLFVEVGEIFSEDNGDGVLEAGEYLLDTTDPENPVLKIGDAELPVNKNILVKDGVTHELEGIVVYAPATDKVYIPTEALSLINETKINGKLKYDSNGKSKYDSR</sequence>
<evidence type="ECO:0000256" key="4">
    <source>
        <dbReference type="ARBA" id="ARBA00022553"/>
    </source>
</evidence>
<dbReference type="AlphaFoldDB" id="A0A0E3L9J0"/>
<evidence type="ECO:0000313" key="9">
    <source>
        <dbReference type="EMBL" id="AKB30356.1"/>
    </source>
</evidence>